<protein>
    <submittedName>
        <fullName evidence="4">Related to Putative zinc metalloprotease TRE2</fullName>
    </submittedName>
</protein>
<dbReference type="GO" id="GO:0008237">
    <property type="term" value="F:metallopeptidase activity"/>
    <property type="evidence" value="ECO:0007669"/>
    <property type="project" value="UniProtKB-KW"/>
</dbReference>
<feature type="transmembrane region" description="Helical" evidence="2">
    <location>
        <begin position="155"/>
        <end position="173"/>
    </location>
</feature>
<dbReference type="OrthoDB" id="5841748at2759"/>
<dbReference type="SUPFAM" id="SSF53187">
    <property type="entry name" value="Zn-dependent exopeptidases"/>
    <property type="match status" value="1"/>
</dbReference>
<dbReference type="AlphaFoldDB" id="A0A376B0V8"/>
<evidence type="ECO:0000259" key="3">
    <source>
        <dbReference type="Pfam" id="PF04253"/>
    </source>
</evidence>
<keyword evidence="2" id="KW-1133">Transmembrane helix</keyword>
<dbReference type="InterPro" id="IPR007365">
    <property type="entry name" value="TFR-like_dimer_dom"/>
</dbReference>
<dbReference type="InterPro" id="IPR036757">
    <property type="entry name" value="TFR-like_dimer_dom_sf"/>
</dbReference>
<dbReference type="Pfam" id="PF04253">
    <property type="entry name" value="TFR_dimer"/>
    <property type="match status" value="1"/>
</dbReference>
<dbReference type="Proteomes" id="UP000262825">
    <property type="component" value="Unassembled WGS sequence"/>
</dbReference>
<dbReference type="CDD" id="cd03874">
    <property type="entry name" value="M28_PMSA_TfR_like"/>
    <property type="match status" value="1"/>
</dbReference>
<dbReference type="PANTHER" id="PTHR10404">
    <property type="entry name" value="N-ACETYLATED-ALPHA-LINKED ACIDIC DIPEPTIDASE"/>
    <property type="match status" value="1"/>
</dbReference>
<evidence type="ECO:0000313" key="4">
    <source>
        <dbReference type="EMBL" id="SSD58307.1"/>
    </source>
</evidence>
<reference evidence="5" key="1">
    <citation type="submission" date="2018-06" db="EMBL/GenBank/DDBJ databases">
        <authorList>
            <person name="Guldener U."/>
        </authorList>
    </citation>
    <scope>NUCLEOTIDE SEQUENCE [LARGE SCALE GENOMIC DNA]</scope>
    <source>
        <strain evidence="5">UTAD17</strain>
    </source>
</reference>
<keyword evidence="4" id="KW-0482">Metalloprotease</keyword>
<dbReference type="PANTHER" id="PTHR10404:SF72">
    <property type="entry name" value="ZINC METALLOPROTEASE TRE2-RELATED"/>
    <property type="match status" value="1"/>
</dbReference>
<sequence length="829" mass="94427">MPRYERVNDTEDNDLPSNPPNYDDLEIGHSEEESDSEHQVLLNGSSNNENNDINNTTGVNLNNSGSLEAGVPPLMMDYEEEDGEEAEEETYDLRRRKLLDFCSKIKKMSYKFYTNLLIPIHETTVCPLIVFYGVLSRKIDFYLSKLGNPLIMRRFVYVVLMSVIAYIVTIIGLNKTDSGINGMFSDQDELLHYAKRCVDLAKFEQDLEYLSSMPHIAGTKGDLAIADYVYESFSNNGIKSVYKTSYQSYLNYASNASLVLKPRAGGEFKIDLSELNFNPLSTNGKQHDATLIYGGYGTWSDYEKLHNNMSIDFFQVIMVLKYGDLVSEQILIAQSHGVQGIIFISDGEDDDDDNIQMKGVGLPQFGTGDPLTPGWSSNLPNRIDLDKSLLVPKIPTIPLSRKQAVILKDMLEDIGEEWDDGWFTGDSHAILVDMEVETEADAFHPSWDIMAKIDGKEQNDKAIIIGAARDSACNGALYPNFSTAVLMSLVQLFQQIKYKYNWKPLRNIYFISYDASYYNYAGSTELLEDQLGRIKHEIYTYIDISQLGIGINELNIQCNPMLTDFFAKLNDKFDFHIKTENVHQYGNWIPYMSNGIPVVILASPENKKGETPLDSCSDTWKNLREVLYKEYKDGKGWDRTSRLILYTLEVVLKFVDDPIIPFNFATFVDNLKDIFEDLRSQISEINDENVSKLDLRSIESSLATWHSIVKEWEKVLDMWGQVVIEEGQNVEPNLISVHRWSWNRKLALTPTKQIDAGGLPGLRKFYKNVLFGPTLWTITDGEHDSWSFPGVRDAIHDKDWNRAQEQINAVSNALEQSAKFFRDESFTDV</sequence>
<organism evidence="4 5">
    <name type="scientific">Saccharomycodes ludwigii</name>
    <dbReference type="NCBI Taxonomy" id="36035"/>
    <lineage>
        <taxon>Eukaryota</taxon>
        <taxon>Fungi</taxon>
        <taxon>Dikarya</taxon>
        <taxon>Ascomycota</taxon>
        <taxon>Saccharomycotina</taxon>
        <taxon>Saccharomycetes</taxon>
        <taxon>Saccharomycodales</taxon>
        <taxon>Saccharomycodaceae</taxon>
        <taxon>Saccharomycodes</taxon>
    </lineage>
</organism>
<evidence type="ECO:0000256" key="1">
    <source>
        <dbReference type="SAM" id="MobiDB-lite"/>
    </source>
</evidence>
<keyword evidence="4" id="KW-0645">Protease</keyword>
<proteinExistence type="predicted"/>
<dbReference type="InterPro" id="IPR039373">
    <property type="entry name" value="Peptidase_M28B"/>
</dbReference>
<feature type="domain" description="Transferrin receptor-like dimerisation" evidence="3">
    <location>
        <begin position="693"/>
        <end position="821"/>
    </location>
</feature>
<keyword evidence="5" id="KW-1185">Reference proteome</keyword>
<keyword evidence="2" id="KW-0472">Membrane</keyword>
<dbReference type="Gene3D" id="3.50.30.30">
    <property type="match status" value="1"/>
</dbReference>
<dbReference type="SUPFAM" id="SSF47672">
    <property type="entry name" value="Transferrin receptor-like dimerisation domain"/>
    <property type="match status" value="1"/>
</dbReference>
<accession>A0A376B0V8</accession>
<keyword evidence="2" id="KW-0812">Transmembrane</keyword>
<feature type="compositionally biased region" description="Low complexity" evidence="1">
    <location>
        <begin position="41"/>
        <end position="66"/>
    </location>
</feature>
<dbReference type="EMBL" id="UFAJ01000005">
    <property type="protein sequence ID" value="SSD58307.1"/>
    <property type="molecule type" value="Genomic_DNA"/>
</dbReference>
<dbReference type="GO" id="GO:0006508">
    <property type="term" value="P:proteolysis"/>
    <property type="evidence" value="ECO:0007669"/>
    <property type="project" value="UniProtKB-KW"/>
</dbReference>
<evidence type="ECO:0000313" key="5">
    <source>
        <dbReference type="Proteomes" id="UP000262825"/>
    </source>
</evidence>
<dbReference type="SUPFAM" id="SSF52025">
    <property type="entry name" value="PA domain"/>
    <property type="match status" value="1"/>
</dbReference>
<name>A0A376B0V8_9ASCO</name>
<dbReference type="GO" id="GO:0004180">
    <property type="term" value="F:carboxypeptidase activity"/>
    <property type="evidence" value="ECO:0007669"/>
    <property type="project" value="TreeGrafter"/>
</dbReference>
<dbReference type="Gene3D" id="1.20.930.40">
    <property type="entry name" value="Transferrin receptor-like, dimerisation domain"/>
    <property type="match status" value="1"/>
</dbReference>
<dbReference type="InterPro" id="IPR046450">
    <property type="entry name" value="PA_dom_sf"/>
</dbReference>
<gene>
    <name evidence="4" type="ORF">SCODWIG_00068</name>
</gene>
<dbReference type="Gene3D" id="3.40.630.10">
    <property type="entry name" value="Zn peptidases"/>
    <property type="match status" value="1"/>
</dbReference>
<evidence type="ECO:0000256" key="2">
    <source>
        <dbReference type="SAM" id="Phobius"/>
    </source>
</evidence>
<keyword evidence="4" id="KW-0378">Hydrolase</keyword>
<feature type="region of interest" description="Disordered" evidence="1">
    <location>
        <begin position="1"/>
        <end position="66"/>
    </location>
</feature>
<feature type="transmembrane region" description="Helical" evidence="2">
    <location>
        <begin position="112"/>
        <end position="135"/>
    </location>
</feature>
<dbReference type="VEuPathDB" id="FungiDB:SCODWIG_00068"/>